<dbReference type="GO" id="GO:0043190">
    <property type="term" value="C:ATP-binding cassette (ABC) transporter complex"/>
    <property type="evidence" value="ECO:0007669"/>
    <property type="project" value="InterPro"/>
</dbReference>
<dbReference type="InterPro" id="IPR000914">
    <property type="entry name" value="SBP_5_dom"/>
</dbReference>
<dbReference type="GO" id="GO:0042597">
    <property type="term" value="C:periplasmic space"/>
    <property type="evidence" value="ECO:0007669"/>
    <property type="project" value="UniProtKB-ARBA"/>
</dbReference>
<dbReference type="PIRSF" id="PIRSF002741">
    <property type="entry name" value="MppA"/>
    <property type="match status" value="1"/>
</dbReference>
<dbReference type="PROSITE" id="PS51318">
    <property type="entry name" value="TAT"/>
    <property type="match status" value="1"/>
</dbReference>
<evidence type="ECO:0000313" key="7">
    <source>
        <dbReference type="Proteomes" id="UP000078287"/>
    </source>
</evidence>
<evidence type="ECO:0000259" key="5">
    <source>
        <dbReference type="Pfam" id="PF00496"/>
    </source>
</evidence>
<keyword evidence="3" id="KW-0813">Transport</keyword>
<evidence type="ECO:0000256" key="4">
    <source>
        <dbReference type="ARBA" id="ARBA00022729"/>
    </source>
</evidence>
<dbReference type="RefSeq" id="WP_066786661.1">
    <property type="nucleotide sequence ID" value="NZ_LWQS01000049.1"/>
</dbReference>
<protein>
    <submittedName>
        <fullName evidence="6">4-phytase</fullName>
    </submittedName>
</protein>
<dbReference type="PANTHER" id="PTHR30290">
    <property type="entry name" value="PERIPLASMIC BINDING COMPONENT OF ABC TRANSPORTER"/>
    <property type="match status" value="1"/>
</dbReference>
<accession>A0A178MD96</accession>
<evidence type="ECO:0000313" key="6">
    <source>
        <dbReference type="EMBL" id="OAN46005.1"/>
    </source>
</evidence>
<dbReference type="GO" id="GO:0030313">
    <property type="term" value="C:cell envelope"/>
    <property type="evidence" value="ECO:0007669"/>
    <property type="project" value="UniProtKB-SubCell"/>
</dbReference>
<proteinExistence type="inferred from homology"/>
<dbReference type="CDD" id="cd08503">
    <property type="entry name" value="PBP2_NikA_DppA_OppA_like_17"/>
    <property type="match status" value="1"/>
</dbReference>
<comment type="similarity">
    <text evidence="2">Belongs to the bacterial solute-binding protein 5 family.</text>
</comment>
<dbReference type="EMBL" id="LWQS01000049">
    <property type="protein sequence ID" value="OAN46005.1"/>
    <property type="molecule type" value="Genomic_DNA"/>
</dbReference>
<dbReference type="InterPro" id="IPR030678">
    <property type="entry name" value="Peptide/Ni-bd"/>
</dbReference>
<comment type="subcellular location">
    <subcellularLocation>
        <location evidence="1">Cell envelope</location>
    </subcellularLocation>
</comment>
<organism evidence="6 7">
    <name type="scientific">Chloroflexus islandicus</name>
    <dbReference type="NCBI Taxonomy" id="1707952"/>
    <lineage>
        <taxon>Bacteria</taxon>
        <taxon>Bacillati</taxon>
        <taxon>Chloroflexota</taxon>
        <taxon>Chloroflexia</taxon>
        <taxon>Chloroflexales</taxon>
        <taxon>Chloroflexineae</taxon>
        <taxon>Chloroflexaceae</taxon>
        <taxon>Chloroflexus</taxon>
    </lineage>
</organism>
<gene>
    <name evidence="6" type="ORF">A6A03_01750</name>
</gene>
<dbReference type="Pfam" id="PF00496">
    <property type="entry name" value="SBP_bac_5"/>
    <property type="match status" value="1"/>
</dbReference>
<keyword evidence="7" id="KW-1185">Reference proteome</keyword>
<comment type="caution">
    <text evidence="6">The sequence shown here is derived from an EMBL/GenBank/DDBJ whole genome shotgun (WGS) entry which is preliminary data.</text>
</comment>
<evidence type="ECO:0000256" key="2">
    <source>
        <dbReference type="ARBA" id="ARBA00005695"/>
    </source>
</evidence>
<evidence type="ECO:0000256" key="1">
    <source>
        <dbReference type="ARBA" id="ARBA00004196"/>
    </source>
</evidence>
<dbReference type="OrthoDB" id="239741at2"/>
<dbReference type="InterPro" id="IPR006311">
    <property type="entry name" value="TAT_signal"/>
</dbReference>
<sequence length="539" mass="57904">MSQSDEQLHVLQMARSEVLAGRMSRRAFLRLGLALGLSAGATALAACGGTAPAPAPTAAPAPASSGPSGRLRVASEIPVQLDPAFASSDAEILILNHVYDYLVDIDAGNNVIPRLAREWTISDDGLRYRLTLASGVTFHDGSPFTAADVVWTFNRLRDPALQLPTADLYANIAEIAADGDSAVVFTLSAPNPFFLYDLSDNHALILRAGTANPATSFNGTGPFKVVEYRTENRIDLAANPAYFQTGKPAVANLEIIFFADQAAAVDALRGGQVDLVLRMPTPLFQTLQQTAGIVAVQTPTNGFDLVRLRADREPGNKPEVIRALKLATDRQAIFRQVKAGLGAVGRDSPIGPLFSAYYSEATPLPARDPAAARALLASAGYPDGLKLDLHVPDSGDRPDLAVVLKEQWAEAGIDINVIVEPESVYYGDNGWLEVDLGITGWGSRPVPQFYLDVMLVSGAVWNESHFSDAEFDALAATARTTLDEAERVRAYREIQRILIERGPIIIPYFFAQLSAHREGLRGYVAKAFPGRTDLATIAV</sequence>
<keyword evidence="4" id="KW-0732">Signal</keyword>
<dbReference type="GO" id="GO:0015833">
    <property type="term" value="P:peptide transport"/>
    <property type="evidence" value="ECO:0007669"/>
    <property type="project" value="TreeGrafter"/>
</dbReference>
<evidence type="ECO:0000256" key="3">
    <source>
        <dbReference type="ARBA" id="ARBA00022448"/>
    </source>
</evidence>
<dbReference type="InterPro" id="IPR039424">
    <property type="entry name" value="SBP_5"/>
</dbReference>
<name>A0A178MD96_9CHLR</name>
<dbReference type="AlphaFoldDB" id="A0A178MD96"/>
<dbReference type="Gene3D" id="3.10.105.10">
    <property type="entry name" value="Dipeptide-binding Protein, Domain 3"/>
    <property type="match status" value="1"/>
</dbReference>
<dbReference type="Proteomes" id="UP000078287">
    <property type="component" value="Unassembled WGS sequence"/>
</dbReference>
<dbReference type="STRING" id="1707952.A6A03_01750"/>
<dbReference type="PANTHER" id="PTHR30290:SF10">
    <property type="entry name" value="PERIPLASMIC OLIGOPEPTIDE-BINDING PROTEIN-RELATED"/>
    <property type="match status" value="1"/>
</dbReference>
<dbReference type="Gene3D" id="3.40.190.10">
    <property type="entry name" value="Periplasmic binding protein-like II"/>
    <property type="match status" value="1"/>
</dbReference>
<dbReference type="Gene3D" id="3.90.76.10">
    <property type="entry name" value="Dipeptide-binding Protein, Domain 1"/>
    <property type="match status" value="1"/>
</dbReference>
<dbReference type="GO" id="GO:1904680">
    <property type="term" value="F:peptide transmembrane transporter activity"/>
    <property type="evidence" value="ECO:0007669"/>
    <property type="project" value="TreeGrafter"/>
</dbReference>
<reference evidence="6 7" key="1">
    <citation type="submission" date="2016-04" db="EMBL/GenBank/DDBJ databases">
        <title>Chloroflexus islandicus sp. nov., a thermophilic filamentous anoxygenic phototrophic bacterium from geyser Strokkur (Iceland).</title>
        <authorList>
            <person name="Gaisin V.A."/>
            <person name="Kalashnikov A.M."/>
            <person name="Sukhacheva M.V."/>
            <person name="Grouzdev D.S."/>
            <person name="Ivanov T.M."/>
            <person name="Kuznetsov B."/>
            <person name="Gorlenko V.M."/>
        </authorList>
    </citation>
    <scope>NUCLEOTIDE SEQUENCE [LARGE SCALE GENOMIC DNA]</scope>
    <source>
        <strain evidence="7">isl-2</strain>
    </source>
</reference>
<feature type="domain" description="Solute-binding protein family 5" evidence="5">
    <location>
        <begin position="111"/>
        <end position="455"/>
    </location>
</feature>
<dbReference type="FunFam" id="3.10.105.10:FF:000014">
    <property type="entry name" value="ABC transporter substrate-binding protein"/>
    <property type="match status" value="1"/>
</dbReference>
<dbReference type="SUPFAM" id="SSF53850">
    <property type="entry name" value="Periplasmic binding protein-like II"/>
    <property type="match status" value="1"/>
</dbReference>